<keyword evidence="2" id="KW-0472">Membrane</keyword>
<evidence type="ECO:0000259" key="3">
    <source>
        <dbReference type="Pfam" id="PF01471"/>
    </source>
</evidence>
<evidence type="ECO:0000256" key="2">
    <source>
        <dbReference type="SAM" id="Phobius"/>
    </source>
</evidence>
<reference evidence="4" key="1">
    <citation type="submission" date="2021-05" db="EMBL/GenBank/DDBJ databases">
        <authorList>
            <person name="Arsene-Ploetze F."/>
        </authorList>
    </citation>
    <scope>NUCLEOTIDE SEQUENCE</scope>
    <source>
        <strain evidence="4">DSM 42138</strain>
    </source>
</reference>
<evidence type="ECO:0000256" key="1">
    <source>
        <dbReference type="SAM" id="MobiDB-lite"/>
    </source>
</evidence>
<keyword evidence="2" id="KW-1133">Transmembrane helix</keyword>
<keyword evidence="2" id="KW-0812">Transmembrane</keyword>
<feature type="region of interest" description="Disordered" evidence="1">
    <location>
        <begin position="173"/>
        <end position="277"/>
    </location>
</feature>
<dbReference type="Pfam" id="PF01471">
    <property type="entry name" value="PG_binding_1"/>
    <property type="match status" value="1"/>
</dbReference>
<dbReference type="InterPro" id="IPR002477">
    <property type="entry name" value="Peptidoglycan-bd-like"/>
</dbReference>
<comment type="caution">
    <text evidence="4">The sequence shown here is derived from an EMBL/GenBank/DDBJ whole genome shotgun (WGS) entry which is preliminary data.</text>
</comment>
<dbReference type="RefSeq" id="WP_251487586.1">
    <property type="nucleotide sequence ID" value="NZ_CAJSLV010000046.1"/>
</dbReference>
<accession>A0A9W4E4K6</accession>
<sequence length="349" mass="34904">MAPHEPDLTAGPYEPDDTGVTGVTSEYAEAIGDGGDVDGEVRAAERSAERAAAFAVTEGFHPLRVRPYVAGDQDDTFGGGATTARPLIDTDGGADGGPATQDLGLFPAAHAAMAAAQEYPADDGYAQETAAAAAAAHGRHRRRRRGIVVAAAAVAASALAAGAVAVTGSVMGEEQGGTDRALPEPASAAPDVTLPADAAPGAVTEPVKVTTAPHHPMRATTTPAPKVTPSTTAPPSSAPASPSPSVSASATTTATAPPSSTPPPGDASTQPGVLQVGASGPEVEDLQQRLTAVWVYHGPVDGQYDSHVEHSVAMFQVWYGVQGDPSGVYGPATRAALEAATQTTPAAHH</sequence>
<dbReference type="AlphaFoldDB" id="A0A9W4E4K6"/>
<protein>
    <submittedName>
        <fullName evidence="4">Peptidoglycan binding domain-containing protein</fullName>
    </submittedName>
</protein>
<dbReference type="EMBL" id="CAJSLV010000046">
    <property type="protein sequence ID" value="CAG6392717.1"/>
    <property type="molecule type" value="Genomic_DNA"/>
</dbReference>
<dbReference type="SUPFAM" id="SSF47090">
    <property type="entry name" value="PGBD-like"/>
    <property type="match status" value="1"/>
</dbReference>
<dbReference type="Gene3D" id="1.10.101.10">
    <property type="entry name" value="PGBD-like superfamily/PGBD"/>
    <property type="match status" value="1"/>
</dbReference>
<organism evidence="4 5">
    <name type="scientific">Actinacidiphila cocklensis</name>
    <dbReference type="NCBI Taxonomy" id="887465"/>
    <lineage>
        <taxon>Bacteria</taxon>
        <taxon>Bacillati</taxon>
        <taxon>Actinomycetota</taxon>
        <taxon>Actinomycetes</taxon>
        <taxon>Kitasatosporales</taxon>
        <taxon>Streptomycetaceae</taxon>
        <taxon>Actinacidiphila</taxon>
    </lineage>
</organism>
<dbReference type="Proteomes" id="UP001152519">
    <property type="component" value="Unassembled WGS sequence"/>
</dbReference>
<feature type="domain" description="Peptidoglycan binding-like" evidence="3">
    <location>
        <begin position="279"/>
        <end position="337"/>
    </location>
</feature>
<gene>
    <name evidence="4" type="ORF">SCOCK_180094</name>
</gene>
<dbReference type="InterPro" id="IPR036366">
    <property type="entry name" value="PGBDSf"/>
</dbReference>
<feature type="transmembrane region" description="Helical" evidence="2">
    <location>
        <begin position="147"/>
        <end position="171"/>
    </location>
</feature>
<feature type="region of interest" description="Disordered" evidence="1">
    <location>
        <begin position="1"/>
        <end position="24"/>
    </location>
</feature>
<keyword evidence="5" id="KW-1185">Reference proteome</keyword>
<evidence type="ECO:0000313" key="4">
    <source>
        <dbReference type="EMBL" id="CAG6392717.1"/>
    </source>
</evidence>
<evidence type="ECO:0000313" key="5">
    <source>
        <dbReference type="Proteomes" id="UP001152519"/>
    </source>
</evidence>
<dbReference type="InterPro" id="IPR036365">
    <property type="entry name" value="PGBD-like_sf"/>
</dbReference>
<proteinExistence type="predicted"/>
<feature type="compositionally biased region" description="Low complexity" evidence="1">
    <location>
        <begin position="219"/>
        <end position="258"/>
    </location>
</feature>
<name>A0A9W4E4K6_9ACTN</name>